<dbReference type="Pfam" id="PF02195">
    <property type="entry name" value="ParB_N"/>
    <property type="match status" value="1"/>
</dbReference>
<dbReference type="InterPro" id="IPR057240">
    <property type="entry name" value="ParB_dimer_C"/>
</dbReference>
<protein>
    <submittedName>
        <fullName evidence="7">ParB family chromosome partitioning protein</fullName>
    </submittedName>
</protein>
<dbReference type="InterPro" id="IPR003115">
    <property type="entry name" value="ParB_N"/>
</dbReference>
<dbReference type="PANTHER" id="PTHR33375">
    <property type="entry name" value="CHROMOSOME-PARTITIONING PROTEIN PARB-RELATED"/>
    <property type="match status" value="1"/>
</dbReference>
<dbReference type="Pfam" id="PF23552">
    <property type="entry name" value="ParB_C"/>
    <property type="match status" value="1"/>
</dbReference>
<dbReference type="InterPro" id="IPR036086">
    <property type="entry name" value="ParB/Sulfiredoxin_sf"/>
</dbReference>
<dbReference type="NCBIfam" id="TIGR00180">
    <property type="entry name" value="parB_part"/>
    <property type="match status" value="1"/>
</dbReference>
<name>A0ABV2EHX3_9CAUL</name>
<dbReference type="Pfam" id="PF17762">
    <property type="entry name" value="HTH_ParB"/>
    <property type="match status" value="1"/>
</dbReference>
<dbReference type="EMBL" id="JBEPLU010000001">
    <property type="protein sequence ID" value="MET3526635.1"/>
    <property type="molecule type" value="Genomic_DNA"/>
</dbReference>
<evidence type="ECO:0000256" key="3">
    <source>
        <dbReference type="ARBA" id="ARBA00023125"/>
    </source>
</evidence>
<feature type="domain" description="ParB-like N-terminal" evidence="6">
    <location>
        <begin position="36"/>
        <end position="128"/>
    </location>
</feature>
<evidence type="ECO:0000256" key="4">
    <source>
        <dbReference type="ARBA" id="ARBA00025472"/>
    </source>
</evidence>
<dbReference type="Proteomes" id="UP001549110">
    <property type="component" value="Unassembled WGS sequence"/>
</dbReference>
<keyword evidence="3" id="KW-0238">DNA-binding</keyword>
<dbReference type="PANTHER" id="PTHR33375:SF1">
    <property type="entry name" value="CHROMOSOME-PARTITIONING PROTEIN PARB-RELATED"/>
    <property type="match status" value="1"/>
</dbReference>
<dbReference type="InterPro" id="IPR050336">
    <property type="entry name" value="Chromosome_partition/occlusion"/>
</dbReference>
<reference evidence="7 8" key="1">
    <citation type="submission" date="2024-06" db="EMBL/GenBank/DDBJ databases">
        <title>Genomic Encyclopedia of Type Strains, Phase IV (KMG-IV): sequencing the most valuable type-strain genomes for metagenomic binning, comparative biology and taxonomic classification.</title>
        <authorList>
            <person name="Goeker M."/>
        </authorList>
    </citation>
    <scope>NUCLEOTIDE SEQUENCE [LARGE SCALE GENOMIC DNA]</scope>
    <source>
        <strain evidence="7 8">DSM 17809</strain>
    </source>
</reference>
<evidence type="ECO:0000259" key="6">
    <source>
        <dbReference type="SMART" id="SM00470"/>
    </source>
</evidence>
<evidence type="ECO:0000256" key="1">
    <source>
        <dbReference type="ARBA" id="ARBA00006295"/>
    </source>
</evidence>
<gene>
    <name evidence="7" type="ORF">ABID41_001730</name>
</gene>
<dbReference type="SMART" id="SM00470">
    <property type="entry name" value="ParB"/>
    <property type="match status" value="1"/>
</dbReference>
<keyword evidence="8" id="KW-1185">Reference proteome</keyword>
<dbReference type="RefSeq" id="WP_331930886.1">
    <property type="nucleotide sequence ID" value="NZ_JBEPLU010000001.1"/>
</dbReference>
<accession>A0ABV2EHX3</accession>
<sequence length="293" mass="31807">MVEKRGLGRGLSALLGDVDEAKVVAGAPVEEVSGVREVPIELIHRNADQPRWTFSEAEVDELAASIREKGVLQPILVRPAPGLPGEWEIVAGERRWRASQKAGLRVMPVLVRELDDVQVLEIGVIENVQRSNLNPIEEAAAYQQLIEKFKRTQEEVAESIGKSRSHVANTLRLMNLPEAVRAYVLEGKLTAGHARAILTADDPTALAEQIIAKGLSVRDAESLARGGASSASRPKAAGRKAAKDTDTQALEVDLSEALGLDVEVLDKGGVGELRIRYATLEQLDELCRKLTRV</sequence>
<organism evidence="7 8">
    <name type="scientific">Phenylobacterium koreense</name>
    <dbReference type="NCBI Taxonomy" id="266125"/>
    <lineage>
        <taxon>Bacteria</taxon>
        <taxon>Pseudomonadati</taxon>
        <taxon>Pseudomonadota</taxon>
        <taxon>Alphaproteobacteria</taxon>
        <taxon>Caulobacterales</taxon>
        <taxon>Caulobacteraceae</taxon>
        <taxon>Phenylobacterium</taxon>
    </lineage>
</organism>
<comment type="caution">
    <text evidence="7">The sequence shown here is derived from an EMBL/GenBank/DDBJ whole genome shotgun (WGS) entry which is preliminary data.</text>
</comment>
<dbReference type="Gene3D" id="3.90.1530.30">
    <property type="match status" value="1"/>
</dbReference>
<dbReference type="CDD" id="cd16393">
    <property type="entry name" value="SPO0J_N"/>
    <property type="match status" value="1"/>
</dbReference>
<feature type="compositionally biased region" description="Low complexity" evidence="5">
    <location>
        <begin position="224"/>
        <end position="235"/>
    </location>
</feature>
<comment type="function">
    <text evidence="4">Involved in chromosome partition. Localize to both poles of the predivisional cell following completion of DNA replication. Binds to the DNA origin of replication.</text>
</comment>
<comment type="similarity">
    <text evidence="1">Belongs to the ParB family.</text>
</comment>
<dbReference type="Gene3D" id="1.10.10.2830">
    <property type="match status" value="1"/>
</dbReference>
<dbReference type="InterPro" id="IPR041468">
    <property type="entry name" value="HTH_ParB/Spo0J"/>
</dbReference>
<proteinExistence type="inferred from homology"/>
<feature type="region of interest" description="Disordered" evidence="5">
    <location>
        <begin position="224"/>
        <end position="245"/>
    </location>
</feature>
<dbReference type="InterPro" id="IPR004437">
    <property type="entry name" value="ParB/RepB/Spo0J"/>
</dbReference>
<evidence type="ECO:0000313" key="7">
    <source>
        <dbReference type="EMBL" id="MET3526635.1"/>
    </source>
</evidence>
<evidence type="ECO:0000313" key="8">
    <source>
        <dbReference type="Proteomes" id="UP001549110"/>
    </source>
</evidence>
<evidence type="ECO:0000256" key="2">
    <source>
        <dbReference type="ARBA" id="ARBA00022829"/>
    </source>
</evidence>
<dbReference type="SUPFAM" id="SSF110849">
    <property type="entry name" value="ParB/Sulfiredoxin"/>
    <property type="match status" value="1"/>
</dbReference>
<keyword evidence="2" id="KW-0159">Chromosome partition</keyword>
<dbReference type="SUPFAM" id="SSF109709">
    <property type="entry name" value="KorB DNA-binding domain-like"/>
    <property type="match status" value="1"/>
</dbReference>
<evidence type="ECO:0000256" key="5">
    <source>
        <dbReference type="SAM" id="MobiDB-lite"/>
    </source>
</evidence>